<protein>
    <recommendedName>
        <fullName evidence="3">DUF2845 domain-containing protein</fullName>
    </recommendedName>
</protein>
<organism evidence="1 2">
    <name type="scientific">Hydrocarboniphaga daqingensis</name>
    <dbReference type="NCBI Taxonomy" id="490188"/>
    <lineage>
        <taxon>Bacteria</taxon>
        <taxon>Pseudomonadati</taxon>
        <taxon>Pseudomonadota</taxon>
        <taxon>Gammaproteobacteria</taxon>
        <taxon>Nevskiales</taxon>
        <taxon>Nevskiaceae</taxon>
        <taxon>Hydrocarboniphaga</taxon>
    </lineage>
</organism>
<dbReference type="InterPro" id="IPR021268">
    <property type="entry name" value="DUF2845"/>
</dbReference>
<dbReference type="RefSeq" id="WP_072898740.1">
    <property type="nucleotide sequence ID" value="NZ_FQWZ01000007.1"/>
</dbReference>
<dbReference type="Proteomes" id="UP000199758">
    <property type="component" value="Unassembled WGS sequence"/>
</dbReference>
<reference evidence="1 2" key="1">
    <citation type="submission" date="2016-11" db="EMBL/GenBank/DDBJ databases">
        <authorList>
            <person name="Jaros S."/>
            <person name="Januszkiewicz K."/>
            <person name="Wedrychowicz H."/>
        </authorList>
    </citation>
    <scope>NUCLEOTIDE SEQUENCE [LARGE SCALE GENOMIC DNA]</scope>
    <source>
        <strain evidence="1 2">CGMCC 1.7049</strain>
    </source>
</reference>
<dbReference type="STRING" id="490188.SAMN04488068_3016"/>
<name>A0A1M5RBP0_9GAMM</name>
<evidence type="ECO:0000313" key="1">
    <source>
        <dbReference type="EMBL" id="SHH23752.1"/>
    </source>
</evidence>
<sequence length="210" mass="23277">MVRPTGRVTALRTRVWLPVLAAALWIAPPSAAGDSMRCGSRLVSVEARAAELLTACGEPAYRDVWSLQPLVDGALAEHEEWTYNFGSQQLLRTIRLRNGRVIDIASDGYGFAERPPEQRRCAAESLVEGLSKYRLLMQCGAPLTRRAQPVLVQQRLPAPSAGTSAFRTVLLPVFREEWVYDFGPNLFMRVLTLDNGRVVQVDNGARGSRQ</sequence>
<dbReference type="Pfam" id="PF11006">
    <property type="entry name" value="DUF2845"/>
    <property type="match status" value="2"/>
</dbReference>
<dbReference type="AlphaFoldDB" id="A0A1M5RBP0"/>
<accession>A0A1M5RBP0</accession>
<proteinExistence type="predicted"/>
<evidence type="ECO:0000313" key="2">
    <source>
        <dbReference type="Proteomes" id="UP000199758"/>
    </source>
</evidence>
<keyword evidence="2" id="KW-1185">Reference proteome</keyword>
<dbReference type="EMBL" id="FQWZ01000007">
    <property type="protein sequence ID" value="SHH23752.1"/>
    <property type="molecule type" value="Genomic_DNA"/>
</dbReference>
<evidence type="ECO:0008006" key="3">
    <source>
        <dbReference type="Google" id="ProtNLM"/>
    </source>
</evidence>
<gene>
    <name evidence="1" type="ORF">SAMN04488068_3016</name>
</gene>